<comment type="caution">
    <text evidence="4">The sequence shown here is derived from an EMBL/GenBank/DDBJ whole genome shotgun (WGS) entry which is preliminary data.</text>
</comment>
<comment type="similarity">
    <text evidence="1">Belongs to the AB hydrolase superfamily. MetX family.</text>
</comment>
<dbReference type="InterPro" id="IPR036291">
    <property type="entry name" value="NAD(P)-bd_dom_sf"/>
</dbReference>
<accession>A0A813CET4</accession>
<evidence type="ECO:0000313" key="4">
    <source>
        <dbReference type="EMBL" id="CAE7943415.1"/>
    </source>
</evidence>
<organism evidence="4 5">
    <name type="scientific">Symbiodinium necroappetens</name>
    <dbReference type="NCBI Taxonomy" id="1628268"/>
    <lineage>
        <taxon>Eukaryota</taxon>
        <taxon>Sar</taxon>
        <taxon>Alveolata</taxon>
        <taxon>Dinophyceae</taxon>
        <taxon>Suessiales</taxon>
        <taxon>Symbiodiniaceae</taxon>
        <taxon>Symbiodinium</taxon>
    </lineage>
</organism>
<dbReference type="InterPro" id="IPR000073">
    <property type="entry name" value="AB_hydrolase_1"/>
</dbReference>
<dbReference type="Proteomes" id="UP000601435">
    <property type="component" value="Unassembled WGS sequence"/>
</dbReference>
<gene>
    <name evidence="4" type="primary">metXA</name>
    <name evidence="4" type="ORF">SNEC2469_LOCUS35045</name>
</gene>
<dbReference type="Pfam" id="PF01370">
    <property type="entry name" value="Epimerase"/>
    <property type="match status" value="1"/>
</dbReference>
<dbReference type="InterPro" id="IPR008220">
    <property type="entry name" value="HAT_MetX-like"/>
</dbReference>
<evidence type="ECO:0000313" key="5">
    <source>
        <dbReference type="Proteomes" id="UP000601435"/>
    </source>
</evidence>
<feature type="domain" description="NAD-dependent epimerase/dehydratase" evidence="3">
    <location>
        <begin position="6"/>
        <end position="86"/>
    </location>
</feature>
<dbReference type="GO" id="GO:0016747">
    <property type="term" value="F:acyltransferase activity, transferring groups other than amino-acyl groups"/>
    <property type="evidence" value="ECO:0007669"/>
    <property type="project" value="InterPro"/>
</dbReference>
<dbReference type="PANTHER" id="PTHR32268">
    <property type="entry name" value="HOMOSERINE O-ACETYLTRANSFERASE"/>
    <property type="match status" value="1"/>
</dbReference>
<dbReference type="Gene3D" id="3.40.50.720">
    <property type="entry name" value="NAD(P)-binding Rossmann-like Domain"/>
    <property type="match status" value="1"/>
</dbReference>
<name>A0A813CET4_9DINO</name>
<dbReference type="PANTHER" id="PTHR32268:SF15">
    <property type="entry name" value="HOMOSERINE ACETYLTRANSFERASE FAMILY PROTEIN (AFU_ORTHOLOGUE AFUA_1G15350)"/>
    <property type="match status" value="1"/>
</dbReference>
<evidence type="ECO:0000256" key="1">
    <source>
        <dbReference type="ARBA" id="ARBA00006886"/>
    </source>
</evidence>
<dbReference type="Gene3D" id="3.40.50.1820">
    <property type="entry name" value="alpha/beta hydrolase"/>
    <property type="match status" value="1"/>
</dbReference>
<dbReference type="SUPFAM" id="SSF53474">
    <property type="entry name" value="alpha/beta-Hydrolases"/>
    <property type="match status" value="1"/>
</dbReference>
<reference evidence="4" key="1">
    <citation type="submission" date="2021-02" db="EMBL/GenBank/DDBJ databases">
        <authorList>
            <person name="Dougan E. K."/>
            <person name="Rhodes N."/>
            <person name="Thang M."/>
            <person name="Chan C."/>
        </authorList>
    </citation>
    <scope>NUCLEOTIDE SEQUENCE</scope>
</reference>
<dbReference type="OrthoDB" id="444135at2759"/>
<dbReference type="Pfam" id="PF00561">
    <property type="entry name" value="Abhydrolase_1"/>
    <property type="match status" value="1"/>
</dbReference>
<dbReference type="EMBL" id="CAJNJA010099530">
    <property type="protein sequence ID" value="CAE7943415.1"/>
    <property type="molecule type" value="Genomic_DNA"/>
</dbReference>
<evidence type="ECO:0000259" key="3">
    <source>
        <dbReference type="Pfam" id="PF01370"/>
    </source>
</evidence>
<dbReference type="InterPro" id="IPR001509">
    <property type="entry name" value="Epimerase_deHydtase"/>
</dbReference>
<keyword evidence="5" id="KW-1185">Reference proteome</keyword>
<proteinExistence type="inferred from homology"/>
<dbReference type="SUPFAM" id="SSF51735">
    <property type="entry name" value="NAD(P)-binding Rossmann-fold domains"/>
    <property type="match status" value="1"/>
</dbReference>
<protein>
    <submittedName>
        <fullName evidence="4">MetXA protein</fullName>
    </submittedName>
</protein>
<dbReference type="AlphaFoldDB" id="A0A813CET4"/>
<evidence type="ECO:0000259" key="2">
    <source>
        <dbReference type="Pfam" id="PF00561"/>
    </source>
</evidence>
<sequence>MASEAVLVTGASGRLGSQIVTRLVEGGLSVVATDRVSPADKDKLWGPRAHEVTFVQADLCDAAAMKHLAAKVTSVVHVGAIPGPSEHPPPPVDPVTNPPIGLEKVTGVELLRQNLLGTCMLFEAIAALPASKRVVFSSSLFAMGWSHEPAAFMPDFLPLDETHVPEPLEHYGLSKCFCEDFAEMLLRAARTPSVEDGEAENGPPCKRPKQNNLSFVSLRFSNIIKAEKWTELPLKLPQHAVTPLMWAYCHEHDVVEAHVKALLLPSSELSSKCETFLVVAPDTRYDVPTVELIKHHFNKTGCMLPGQSNLFGFASIVSNRKAERLLGLTFRSFRSSGLEHALADEARIFEAPASFRLRTGEAASGLRLVYKMYGQLNAEKSNCILHPTSFDATHPELEFNIGPGQTLDTRKFCVIIINLLGNGLSTSPSSRLGKDHEQFPQGGTTMCDNVRLQALLLDSLGVTSLALVYGYSMGAMQALHWAAMFPNRVKRVAAVCGSAQPSDFNITFLDSLEAALLADSDCKDDGRLGMRLHGSCQRGLKAFARIYAGWGVSREFYKQEIWRKTSRDGQPFTSREDFVRRSYEGGFINASPLNLLAQIRTWRCGNICEAYGMPSGISLKDALGRITARVVLMPCSTDAYFSAADIELEAQMISKCRFMPINSVWGHRAGDPHRPGQEAGAVRIARLNLRASSCRHAVV</sequence>
<feature type="domain" description="AB hydrolase-1" evidence="2">
    <location>
        <begin position="406"/>
        <end position="503"/>
    </location>
</feature>
<dbReference type="InterPro" id="IPR029058">
    <property type="entry name" value="AB_hydrolase_fold"/>
</dbReference>